<evidence type="ECO:0000256" key="6">
    <source>
        <dbReference type="ARBA" id="ARBA00022989"/>
    </source>
</evidence>
<dbReference type="PANTHER" id="PTHR30625">
    <property type="entry name" value="PROTEIN TOLQ"/>
    <property type="match status" value="1"/>
</dbReference>
<name>A0A1E7Z8R2_9ALTE</name>
<evidence type="ECO:0000256" key="7">
    <source>
        <dbReference type="ARBA" id="ARBA00023136"/>
    </source>
</evidence>
<keyword evidence="3" id="KW-1003">Cell membrane</keyword>
<feature type="transmembrane region" description="Helical" evidence="9">
    <location>
        <begin position="50"/>
        <end position="71"/>
    </location>
</feature>
<dbReference type="PANTHER" id="PTHR30625:SF15">
    <property type="entry name" value="BIOPOLYMER TRANSPORT PROTEIN EXBB"/>
    <property type="match status" value="1"/>
</dbReference>
<dbReference type="Proteomes" id="UP000175691">
    <property type="component" value="Unassembled WGS sequence"/>
</dbReference>
<keyword evidence="12" id="KW-1185">Reference proteome</keyword>
<dbReference type="GO" id="GO:0005886">
    <property type="term" value="C:plasma membrane"/>
    <property type="evidence" value="ECO:0007669"/>
    <property type="project" value="UniProtKB-SubCell"/>
</dbReference>
<evidence type="ECO:0000256" key="3">
    <source>
        <dbReference type="ARBA" id="ARBA00022475"/>
    </source>
</evidence>
<dbReference type="InterPro" id="IPR050790">
    <property type="entry name" value="ExbB/TolQ_transport"/>
</dbReference>
<evidence type="ECO:0000256" key="8">
    <source>
        <dbReference type="RuleBase" id="RU004057"/>
    </source>
</evidence>
<keyword evidence="5 8" id="KW-0653">Protein transport</keyword>
<dbReference type="RefSeq" id="WP_070126389.1">
    <property type="nucleotide sequence ID" value="NZ_MDHN01000036.1"/>
</dbReference>
<reference evidence="11 12" key="1">
    <citation type="submission" date="2016-08" db="EMBL/GenBank/DDBJ databases">
        <authorList>
            <person name="Seilhamer J.J."/>
        </authorList>
    </citation>
    <scope>NUCLEOTIDE SEQUENCE [LARGE SCALE GENOMIC DNA]</scope>
    <source>
        <strain evidence="11 12">KCTC 42603</strain>
    </source>
</reference>
<accession>A0A1E7Z8R2</accession>
<dbReference type="STRING" id="1656094.BFC18_16045"/>
<evidence type="ECO:0000256" key="9">
    <source>
        <dbReference type="SAM" id="Phobius"/>
    </source>
</evidence>
<evidence type="ECO:0000313" key="11">
    <source>
        <dbReference type="EMBL" id="OFC69831.1"/>
    </source>
</evidence>
<dbReference type="EMBL" id="MDHN01000036">
    <property type="protein sequence ID" value="OFC69831.1"/>
    <property type="molecule type" value="Genomic_DNA"/>
</dbReference>
<comment type="caution">
    <text evidence="11">The sequence shown here is derived from an EMBL/GenBank/DDBJ whole genome shotgun (WGS) entry which is preliminary data.</text>
</comment>
<dbReference type="OrthoDB" id="5706502at2"/>
<evidence type="ECO:0000256" key="4">
    <source>
        <dbReference type="ARBA" id="ARBA00022692"/>
    </source>
</evidence>
<comment type="subcellular location">
    <subcellularLocation>
        <location evidence="1">Cell membrane</location>
        <topology evidence="1">Multi-pass membrane protein</topology>
    </subcellularLocation>
    <subcellularLocation>
        <location evidence="8">Membrane</location>
        <topology evidence="8">Multi-pass membrane protein</topology>
    </subcellularLocation>
</comment>
<dbReference type="GO" id="GO:0017038">
    <property type="term" value="P:protein import"/>
    <property type="evidence" value="ECO:0007669"/>
    <property type="project" value="TreeGrafter"/>
</dbReference>
<dbReference type="InterPro" id="IPR002898">
    <property type="entry name" value="MotA_ExbB_proton_chnl"/>
</dbReference>
<evidence type="ECO:0000256" key="5">
    <source>
        <dbReference type="ARBA" id="ARBA00022927"/>
    </source>
</evidence>
<evidence type="ECO:0000256" key="2">
    <source>
        <dbReference type="ARBA" id="ARBA00022448"/>
    </source>
</evidence>
<keyword evidence="4 9" id="KW-0812">Transmembrane</keyword>
<dbReference type="Pfam" id="PF01618">
    <property type="entry name" value="MotA_ExbB"/>
    <property type="match status" value="1"/>
</dbReference>
<keyword evidence="2 8" id="KW-0813">Transport</keyword>
<protein>
    <recommendedName>
        <fullName evidence="10">MotA/TolQ/ExbB proton channel domain-containing protein</fullName>
    </recommendedName>
</protein>
<proteinExistence type="inferred from homology"/>
<comment type="similarity">
    <text evidence="8">Belongs to the exbB/tolQ family.</text>
</comment>
<organism evidence="11 12">
    <name type="scientific">Alteromonas confluentis</name>
    <dbReference type="NCBI Taxonomy" id="1656094"/>
    <lineage>
        <taxon>Bacteria</taxon>
        <taxon>Pseudomonadati</taxon>
        <taxon>Pseudomonadota</taxon>
        <taxon>Gammaproteobacteria</taxon>
        <taxon>Alteromonadales</taxon>
        <taxon>Alteromonadaceae</taxon>
        <taxon>Alteromonas/Salinimonas group</taxon>
        <taxon>Alteromonas</taxon>
    </lineage>
</organism>
<evidence type="ECO:0000259" key="10">
    <source>
        <dbReference type="Pfam" id="PF01618"/>
    </source>
</evidence>
<evidence type="ECO:0000256" key="1">
    <source>
        <dbReference type="ARBA" id="ARBA00004651"/>
    </source>
</evidence>
<sequence>MMELFTGNPLCWAMVAVGWFAFQQIWMLYLTRFDKDVQKKDSNPLMTPSVLVGALPLMGLLGTIMGLQGSFTGMMTDGADSQIVSAGIADALFTTQLGLVMAIPGWLCLSFVKGHLQDSQEGEVNHG</sequence>
<feature type="transmembrane region" description="Helical" evidence="9">
    <location>
        <begin position="91"/>
        <end position="112"/>
    </location>
</feature>
<evidence type="ECO:0000313" key="12">
    <source>
        <dbReference type="Proteomes" id="UP000175691"/>
    </source>
</evidence>
<dbReference type="AlphaFoldDB" id="A0A1E7Z8R2"/>
<gene>
    <name evidence="11" type="ORF">BFC18_16045</name>
</gene>
<feature type="transmembrane region" description="Helical" evidence="9">
    <location>
        <begin position="12"/>
        <end position="30"/>
    </location>
</feature>
<keyword evidence="7 9" id="KW-0472">Membrane</keyword>
<feature type="domain" description="MotA/TolQ/ExbB proton channel" evidence="10">
    <location>
        <begin position="45"/>
        <end position="117"/>
    </location>
</feature>
<keyword evidence="6 9" id="KW-1133">Transmembrane helix</keyword>